<evidence type="ECO:0000313" key="2">
    <source>
        <dbReference type="Proteomes" id="UP000217720"/>
    </source>
</evidence>
<accession>A0A2A3ZAV6</accession>
<dbReference type="GO" id="GO:0008671">
    <property type="term" value="F:2-dehydro-3-deoxygalactonokinase activity"/>
    <property type="evidence" value="ECO:0007669"/>
    <property type="project" value="InterPro"/>
</dbReference>
<comment type="caution">
    <text evidence="1">The sequence shown here is derived from an EMBL/GenBank/DDBJ whole genome shotgun (WGS) entry which is preliminary data.</text>
</comment>
<dbReference type="CDD" id="cd24012">
    <property type="entry name" value="ASKHA_NBD_KDGal-kinase"/>
    <property type="match status" value="1"/>
</dbReference>
<dbReference type="EMBL" id="NRGO01000029">
    <property type="protein sequence ID" value="PCC48627.1"/>
    <property type="molecule type" value="Genomic_DNA"/>
</dbReference>
<evidence type="ECO:0008006" key="3">
    <source>
        <dbReference type="Google" id="ProtNLM"/>
    </source>
</evidence>
<dbReference type="AlphaFoldDB" id="A0A2A3ZAV6"/>
<name>A0A2A3ZAV6_BREAU</name>
<dbReference type="GO" id="GO:0034194">
    <property type="term" value="P:D-galactonate catabolic process"/>
    <property type="evidence" value="ECO:0007669"/>
    <property type="project" value="InterPro"/>
</dbReference>
<proteinExistence type="predicted"/>
<dbReference type="Gene3D" id="3.30.420.300">
    <property type="entry name" value="2-keto-3-deoxy-galactonokinase, substrate binding domain"/>
    <property type="match status" value="1"/>
</dbReference>
<protein>
    <recommendedName>
        <fullName evidence="3">2-dehydro-3-deoxygalactonokinase</fullName>
    </recommendedName>
</protein>
<evidence type="ECO:0000313" key="1">
    <source>
        <dbReference type="EMBL" id="PCC48627.1"/>
    </source>
</evidence>
<organism evidence="1 2">
    <name type="scientific">Brevibacterium aurantiacum</name>
    <dbReference type="NCBI Taxonomy" id="273384"/>
    <lineage>
        <taxon>Bacteria</taxon>
        <taxon>Bacillati</taxon>
        <taxon>Actinomycetota</taxon>
        <taxon>Actinomycetes</taxon>
        <taxon>Micrococcales</taxon>
        <taxon>Brevibacteriaceae</taxon>
        <taxon>Brevibacterium</taxon>
    </lineage>
</organism>
<dbReference type="InterPro" id="IPR042257">
    <property type="entry name" value="DGOK_C"/>
</dbReference>
<reference evidence="1 2" key="1">
    <citation type="journal article" date="2017" name="Elife">
        <title>Extensive horizontal gene transfer in cheese-associated bacteria.</title>
        <authorList>
            <person name="Bonham K.S."/>
            <person name="Wolfe B.E."/>
            <person name="Dutton R.J."/>
        </authorList>
    </citation>
    <scope>NUCLEOTIDE SEQUENCE [LARGE SCALE GENOMIC DNA]</scope>
    <source>
        <strain evidence="1 2">900_6</strain>
    </source>
</reference>
<sequence>MVEHVPIVALMANLAPPEAPQMIGLDWGTSSLRAFLIGSDGQVLAERNGSDGIMAVSSDTTDLRGDFSRIAETAAGDWLTSYGPLPMLACGMIGSTQGVAEAGYLELPTDLSAMRGELTTVNLTTGDLHIVPGLQKTPTEATAPDVIRGEETQLLGLLGEEDDEPSTVILPGTHTKWVSCHRQRVTDFTTSMSGELFGLLSTSSILSRLAEPTAGFHSEAFDWGLNVGGDNPSAVTSSIFSARTWALNGRLRAEEINDYLSGMLIGAEVAHQLTVVAESSAPVIVCGTTDLTNRYTRALHRAGRETVNANPRAAATGLFRIAEQSGLVPTKENTHA</sequence>
<dbReference type="InterPro" id="IPR042258">
    <property type="entry name" value="DGOK_N"/>
</dbReference>
<dbReference type="Proteomes" id="UP000217720">
    <property type="component" value="Unassembled WGS sequence"/>
</dbReference>
<gene>
    <name evidence="1" type="ORF">CIK62_17605</name>
</gene>
<dbReference type="Gene3D" id="3.30.420.310">
    <property type="entry name" value="2-keto-3-deoxy-galactonokinase, C-terminal domain"/>
    <property type="match status" value="1"/>
</dbReference>
<dbReference type="InterPro" id="IPR007729">
    <property type="entry name" value="DGOK"/>
</dbReference>
<dbReference type="Pfam" id="PF05035">
    <property type="entry name" value="DGOK"/>
    <property type="match status" value="1"/>
</dbReference>